<gene>
    <name evidence="1" type="ORF">M9Y10_010201</name>
</gene>
<protein>
    <recommendedName>
        <fullName evidence="3">Ku70/Ku80 N-terminal alpha/beta domain-containing protein</fullName>
    </recommendedName>
</protein>
<evidence type="ECO:0000313" key="2">
    <source>
        <dbReference type="Proteomes" id="UP001470230"/>
    </source>
</evidence>
<sequence length="106" mass="12752">MNRRCIFIDIIGNIPDENENTNKIDGYSQVNNVIRNFVIRLLNMKKGQVKIFAYGKEQHYDQYIYTNDKCYHQFDLNDIFQMNAEYPGFDILYLSNKTDIFIYKFI</sequence>
<proteinExistence type="predicted"/>
<evidence type="ECO:0000313" key="1">
    <source>
        <dbReference type="EMBL" id="KAK8867224.1"/>
    </source>
</evidence>
<dbReference type="EMBL" id="JAPFFF010000015">
    <property type="protein sequence ID" value="KAK8867224.1"/>
    <property type="molecule type" value="Genomic_DNA"/>
</dbReference>
<comment type="caution">
    <text evidence="1">The sequence shown here is derived from an EMBL/GenBank/DDBJ whole genome shotgun (WGS) entry which is preliminary data.</text>
</comment>
<accession>A0ABR2IQK6</accession>
<evidence type="ECO:0008006" key="3">
    <source>
        <dbReference type="Google" id="ProtNLM"/>
    </source>
</evidence>
<organism evidence="1 2">
    <name type="scientific">Tritrichomonas musculus</name>
    <dbReference type="NCBI Taxonomy" id="1915356"/>
    <lineage>
        <taxon>Eukaryota</taxon>
        <taxon>Metamonada</taxon>
        <taxon>Parabasalia</taxon>
        <taxon>Tritrichomonadida</taxon>
        <taxon>Tritrichomonadidae</taxon>
        <taxon>Tritrichomonas</taxon>
    </lineage>
</organism>
<name>A0ABR2IQK6_9EUKA</name>
<dbReference type="Proteomes" id="UP001470230">
    <property type="component" value="Unassembled WGS sequence"/>
</dbReference>
<keyword evidence="2" id="KW-1185">Reference proteome</keyword>
<reference evidence="1 2" key="1">
    <citation type="submission" date="2024-04" db="EMBL/GenBank/DDBJ databases">
        <title>Tritrichomonas musculus Genome.</title>
        <authorList>
            <person name="Alves-Ferreira E."/>
            <person name="Grigg M."/>
            <person name="Lorenzi H."/>
            <person name="Galac M."/>
        </authorList>
    </citation>
    <scope>NUCLEOTIDE SEQUENCE [LARGE SCALE GENOMIC DNA]</scope>
    <source>
        <strain evidence="1 2">EAF2021</strain>
    </source>
</reference>